<dbReference type="GO" id="GO:0008080">
    <property type="term" value="F:N-acetyltransferase activity"/>
    <property type="evidence" value="ECO:0007669"/>
    <property type="project" value="InterPro"/>
</dbReference>
<evidence type="ECO:0000313" key="5">
    <source>
        <dbReference type="Proteomes" id="UP000886520"/>
    </source>
</evidence>
<dbReference type="Gene3D" id="3.40.630.30">
    <property type="match status" value="1"/>
</dbReference>
<feature type="domain" description="N-acetyltransferase" evidence="3">
    <location>
        <begin position="107"/>
        <end position="240"/>
    </location>
</feature>
<dbReference type="AlphaFoldDB" id="A0A9D4ZIM1"/>
<reference evidence="4" key="1">
    <citation type="submission" date="2021-01" db="EMBL/GenBank/DDBJ databases">
        <title>Adiantum capillus-veneris genome.</title>
        <authorList>
            <person name="Fang Y."/>
            <person name="Liao Q."/>
        </authorList>
    </citation>
    <scope>NUCLEOTIDE SEQUENCE</scope>
    <source>
        <strain evidence="4">H3</strain>
        <tissue evidence="4">Leaf</tissue>
    </source>
</reference>
<sequence length="242" mass="26551">MATRVPLSSASPEHQKYAFQHSIEVNLAGLASRRSNLRWTIRSSLAASCFSTPPQGAWKPWLCAPCSPSAASQSTLGVTETEAEAFGVTETGSFSVSDETLLARGFELHNSLQGIDLDHLNDLFVKVGFPRRQKQKLERALQHTSSIRWLQEVKSHKLVAFARATGDDVFNAIIWDVVVDPSYQGLGLGKAIMERLMVDLLSKGITNIGLYAEPNVVGFYKPLGYIADPQGIRAMAYSRKGK</sequence>
<dbReference type="Pfam" id="PF00583">
    <property type="entry name" value="Acetyltransf_1"/>
    <property type="match status" value="1"/>
</dbReference>
<dbReference type="PROSITE" id="PS51186">
    <property type="entry name" value="GNAT"/>
    <property type="match status" value="1"/>
</dbReference>
<accession>A0A9D4ZIM1</accession>
<keyword evidence="1" id="KW-0808">Transferase</keyword>
<dbReference type="Proteomes" id="UP000886520">
    <property type="component" value="Chromosome 8"/>
</dbReference>
<evidence type="ECO:0000259" key="3">
    <source>
        <dbReference type="PROSITE" id="PS51186"/>
    </source>
</evidence>
<keyword evidence="5" id="KW-1185">Reference proteome</keyword>
<evidence type="ECO:0000313" key="4">
    <source>
        <dbReference type="EMBL" id="KAI5076869.1"/>
    </source>
</evidence>
<dbReference type="InterPro" id="IPR016181">
    <property type="entry name" value="Acyl_CoA_acyltransferase"/>
</dbReference>
<comment type="caution">
    <text evidence="4">The sequence shown here is derived from an EMBL/GenBank/DDBJ whole genome shotgun (WGS) entry which is preliminary data.</text>
</comment>
<dbReference type="EMBL" id="JABFUD020000008">
    <property type="protein sequence ID" value="KAI5076869.1"/>
    <property type="molecule type" value="Genomic_DNA"/>
</dbReference>
<dbReference type="InterPro" id="IPR000182">
    <property type="entry name" value="GNAT_dom"/>
</dbReference>
<name>A0A9D4ZIM1_ADICA</name>
<protein>
    <recommendedName>
        <fullName evidence="3">N-acetyltransferase domain-containing protein</fullName>
    </recommendedName>
</protein>
<dbReference type="GO" id="GO:0005737">
    <property type="term" value="C:cytoplasm"/>
    <property type="evidence" value="ECO:0007669"/>
    <property type="project" value="TreeGrafter"/>
</dbReference>
<proteinExistence type="predicted"/>
<dbReference type="SUPFAM" id="SSF55729">
    <property type="entry name" value="Acyl-CoA N-acyltransferases (Nat)"/>
    <property type="match status" value="1"/>
</dbReference>
<keyword evidence="2" id="KW-0012">Acyltransferase</keyword>
<organism evidence="4 5">
    <name type="scientific">Adiantum capillus-veneris</name>
    <name type="common">Maidenhair fern</name>
    <dbReference type="NCBI Taxonomy" id="13818"/>
    <lineage>
        <taxon>Eukaryota</taxon>
        <taxon>Viridiplantae</taxon>
        <taxon>Streptophyta</taxon>
        <taxon>Embryophyta</taxon>
        <taxon>Tracheophyta</taxon>
        <taxon>Polypodiopsida</taxon>
        <taxon>Polypodiidae</taxon>
        <taxon>Polypodiales</taxon>
        <taxon>Pteridineae</taxon>
        <taxon>Pteridaceae</taxon>
        <taxon>Vittarioideae</taxon>
        <taxon>Adiantum</taxon>
    </lineage>
</organism>
<dbReference type="CDD" id="cd04301">
    <property type="entry name" value="NAT_SF"/>
    <property type="match status" value="1"/>
</dbReference>
<evidence type="ECO:0000256" key="2">
    <source>
        <dbReference type="ARBA" id="ARBA00023315"/>
    </source>
</evidence>
<gene>
    <name evidence="4" type="ORF">GOP47_0008934</name>
</gene>
<dbReference type="PANTHER" id="PTHR43626:SF1">
    <property type="entry name" value="GCN5-RELATED N-ACETYLTRANSFERASE 1, CHLOROPLASTIC"/>
    <property type="match status" value="1"/>
</dbReference>
<dbReference type="PANTHER" id="PTHR43626">
    <property type="entry name" value="ACYL-COA N-ACYLTRANSFERASE"/>
    <property type="match status" value="1"/>
</dbReference>
<dbReference type="OrthoDB" id="2744543at2759"/>
<dbReference type="InterPro" id="IPR045039">
    <property type="entry name" value="NSI-like"/>
</dbReference>
<evidence type="ECO:0000256" key="1">
    <source>
        <dbReference type="ARBA" id="ARBA00022679"/>
    </source>
</evidence>